<keyword evidence="2" id="KW-1185">Reference proteome</keyword>
<sequence length="86" mass="9471">MRASSWNERFTVAAREPCSNLRESSRGSTGILAFNGRSPPFDGVDVGRCRLMHGRLAADHGRHPGRAKWHVTAVREELVANALTNT</sequence>
<name>A0A2I0JNH8_PUNGR</name>
<comment type="caution">
    <text evidence="1">The sequence shown here is derived from an EMBL/GenBank/DDBJ whole genome shotgun (WGS) entry which is preliminary data.</text>
</comment>
<dbReference type="EMBL" id="PGOL01001505">
    <property type="protein sequence ID" value="PKI57450.1"/>
    <property type="molecule type" value="Genomic_DNA"/>
</dbReference>
<organism evidence="1 2">
    <name type="scientific">Punica granatum</name>
    <name type="common">Pomegranate</name>
    <dbReference type="NCBI Taxonomy" id="22663"/>
    <lineage>
        <taxon>Eukaryota</taxon>
        <taxon>Viridiplantae</taxon>
        <taxon>Streptophyta</taxon>
        <taxon>Embryophyta</taxon>
        <taxon>Tracheophyta</taxon>
        <taxon>Spermatophyta</taxon>
        <taxon>Magnoliopsida</taxon>
        <taxon>eudicotyledons</taxon>
        <taxon>Gunneridae</taxon>
        <taxon>Pentapetalae</taxon>
        <taxon>rosids</taxon>
        <taxon>malvids</taxon>
        <taxon>Myrtales</taxon>
        <taxon>Lythraceae</taxon>
        <taxon>Punica</taxon>
    </lineage>
</organism>
<evidence type="ECO:0000313" key="1">
    <source>
        <dbReference type="EMBL" id="PKI57450.1"/>
    </source>
</evidence>
<protein>
    <submittedName>
        <fullName evidence="1">Uncharacterized protein</fullName>
    </submittedName>
</protein>
<dbReference type="AlphaFoldDB" id="A0A2I0JNH8"/>
<evidence type="ECO:0000313" key="2">
    <source>
        <dbReference type="Proteomes" id="UP000233551"/>
    </source>
</evidence>
<dbReference type="Proteomes" id="UP000233551">
    <property type="component" value="Unassembled WGS sequence"/>
</dbReference>
<accession>A0A2I0JNH8</accession>
<feature type="non-terminal residue" evidence="1">
    <location>
        <position position="86"/>
    </location>
</feature>
<reference evidence="1 2" key="1">
    <citation type="submission" date="2017-11" db="EMBL/GenBank/DDBJ databases">
        <title>De-novo sequencing of pomegranate (Punica granatum L.) genome.</title>
        <authorList>
            <person name="Akparov Z."/>
            <person name="Amiraslanov A."/>
            <person name="Hajiyeva S."/>
            <person name="Abbasov M."/>
            <person name="Kaur K."/>
            <person name="Hamwieh A."/>
            <person name="Solovyev V."/>
            <person name="Salamov A."/>
            <person name="Braich B."/>
            <person name="Kosarev P."/>
            <person name="Mahmoud A."/>
            <person name="Hajiyev E."/>
            <person name="Babayeva S."/>
            <person name="Izzatullayeva V."/>
            <person name="Mammadov A."/>
            <person name="Mammadov A."/>
            <person name="Sharifova S."/>
            <person name="Ojaghi J."/>
            <person name="Eynullazada K."/>
            <person name="Bayramov B."/>
            <person name="Abdulazimova A."/>
            <person name="Shahmuradov I."/>
        </authorList>
    </citation>
    <scope>NUCLEOTIDE SEQUENCE [LARGE SCALE GENOMIC DNA]</scope>
    <source>
        <strain evidence="2">cv. AG2017</strain>
        <tissue evidence="1">Leaf</tissue>
    </source>
</reference>
<proteinExistence type="predicted"/>
<gene>
    <name evidence="1" type="ORF">CRG98_022101</name>
</gene>